<organism evidence="12 13">
    <name type="scientific">Theobroma cacao</name>
    <name type="common">Cacao</name>
    <name type="synonym">Cocoa</name>
    <dbReference type="NCBI Taxonomy" id="3641"/>
    <lineage>
        <taxon>Eukaryota</taxon>
        <taxon>Viridiplantae</taxon>
        <taxon>Streptophyta</taxon>
        <taxon>Embryophyta</taxon>
        <taxon>Tracheophyta</taxon>
        <taxon>Spermatophyta</taxon>
        <taxon>Magnoliopsida</taxon>
        <taxon>eudicotyledons</taxon>
        <taxon>Gunneridae</taxon>
        <taxon>Pentapetalae</taxon>
        <taxon>rosids</taxon>
        <taxon>malvids</taxon>
        <taxon>Malvales</taxon>
        <taxon>Malvaceae</taxon>
        <taxon>Byttnerioideae</taxon>
        <taxon>Theobroma</taxon>
    </lineage>
</organism>
<keyword evidence="7 11" id="KW-1133">Transmembrane helix</keyword>
<evidence type="ECO:0000256" key="8">
    <source>
        <dbReference type="ARBA" id="ARBA00023136"/>
    </source>
</evidence>
<dbReference type="Proteomes" id="UP000694886">
    <property type="component" value="Chromosome 7"/>
</dbReference>
<dbReference type="Gramene" id="Tc07v2_t009950.1">
    <property type="protein sequence ID" value="Tc07v2_p009950.1"/>
    <property type="gene ID" value="Tc07v2_g009950"/>
</dbReference>
<evidence type="ECO:0000313" key="13">
    <source>
        <dbReference type="RefSeq" id="XP_017979795.1"/>
    </source>
</evidence>
<evidence type="ECO:0000256" key="4">
    <source>
        <dbReference type="ARBA" id="ARBA00022614"/>
    </source>
</evidence>
<dbReference type="FunFam" id="3.80.10.10:FF:000111">
    <property type="entry name" value="LRR receptor-like serine/threonine-protein kinase ERECTA"/>
    <property type="match status" value="1"/>
</dbReference>
<evidence type="ECO:0000256" key="11">
    <source>
        <dbReference type="SAM" id="Phobius"/>
    </source>
</evidence>
<dbReference type="PRINTS" id="PR00019">
    <property type="entry name" value="LEURICHRPT"/>
</dbReference>
<evidence type="ECO:0000256" key="10">
    <source>
        <dbReference type="ARBA" id="ARBA00023180"/>
    </source>
</evidence>
<evidence type="ECO:0000256" key="3">
    <source>
        <dbReference type="ARBA" id="ARBA00022475"/>
    </source>
</evidence>
<dbReference type="Gene3D" id="3.80.10.10">
    <property type="entry name" value="Ribonuclease Inhibitor"/>
    <property type="match status" value="1"/>
</dbReference>
<keyword evidence="3" id="KW-1003">Cell membrane</keyword>
<sequence length="375" mass="41850">MNNLGGIIPECFGNITSSLLQMNLFMNNFHGKLSRTLFPESCSLISFRINNNQLEGPIPQSLVNCKDLELLDLGNNNLSDTFPSWLGKLNLQVLGLRFNRFHGHIVNSEVASSFSHLRIIDLSHNDFSGCLPPKLLESLNAISNGYEKKGEVEFMRTGSTYGFSVYYDESFYITIKGLEMGYTRILISLMVVDFSNNQFTGHIPEIIGKLQSLIVLNLSHNSFTGPIPSSLGNLSKVESLDLSSNKLDGRIPAQLNNLGFLAVLNLSWNNFIGSIPRGRQFDTFTNDSYIGNLGLCGFPLSKSCGNDQGLEPPPTIFDDDEDTTKELNWRFSILMGYGSGLVFGLSMGYIVFTTGKPSWFIKMTKRVQQKYVRRT</sequence>
<keyword evidence="4" id="KW-0433">Leucine-rich repeat</keyword>
<dbReference type="GeneID" id="18594306"/>
<evidence type="ECO:0000256" key="1">
    <source>
        <dbReference type="ARBA" id="ARBA00004251"/>
    </source>
</evidence>
<evidence type="ECO:0000256" key="5">
    <source>
        <dbReference type="ARBA" id="ARBA00022692"/>
    </source>
</evidence>
<dbReference type="AlphaFoldDB" id="A0AB32WM78"/>
<evidence type="ECO:0000313" key="12">
    <source>
        <dbReference type="Proteomes" id="UP000694886"/>
    </source>
</evidence>
<dbReference type="PANTHER" id="PTHR27004:SF439">
    <property type="entry name" value="LEUCINE-RICH REPEAT-CONTAINING N-TERMINAL PLANT-TYPE DOMAIN-CONTAINING PROTEIN"/>
    <property type="match status" value="1"/>
</dbReference>
<dbReference type="RefSeq" id="XP_017979795.1">
    <property type="nucleotide sequence ID" value="XM_018124306.1"/>
</dbReference>
<keyword evidence="6" id="KW-0677">Repeat</keyword>
<accession>A0AB32WM78</accession>
<name>A0AB32WM78_THECC</name>
<gene>
    <name evidence="13" type="primary">LOC18594306</name>
</gene>
<evidence type="ECO:0000256" key="6">
    <source>
        <dbReference type="ARBA" id="ARBA00022737"/>
    </source>
</evidence>
<reference evidence="13" key="2">
    <citation type="submission" date="2025-08" db="UniProtKB">
        <authorList>
            <consortium name="RefSeq"/>
        </authorList>
    </citation>
    <scope>IDENTIFICATION</scope>
</reference>
<dbReference type="PANTHER" id="PTHR27004">
    <property type="entry name" value="RECEPTOR-LIKE PROTEIN 12 ISOFORM X1"/>
    <property type="match status" value="1"/>
</dbReference>
<evidence type="ECO:0000256" key="7">
    <source>
        <dbReference type="ARBA" id="ARBA00022989"/>
    </source>
</evidence>
<keyword evidence="8 11" id="KW-0472">Membrane</keyword>
<keyword evidence="9" id="KW-0675">Receptor</keyword>
<dbReference type="Pfam" id="PF13855">
    <property type="entry name" value="LRR_8"/>
    <property type="match status" value="1"/>
</dbReference>
<keyword evidence="5 11" id="KW-0812">Transmembrane</keyword>
<dbReference type="InterPro" id="IPR032675">
    <property type="entry name" value="LRR_dom_sf"/>
</dbReference>
<feature type="transmembrane region" description="Helical" evidence="11">
    <location>
        <begin position="329"/>
        <end position="352"/>
    </location>
</feature>
<dbReference type="InterPro" id="IPR001611">
    <property type="entry name" value="Leu-rich_rpt"/>
</dbReference>
<comment type="subcellular location">
    <subcellularLocation>
        <location evidence="1">Cell membrane</location>
        <topology evidence="1">Single-pass type I membrane protein</topology>
    </subcellularLocation>
</comment>
<dbReference type="Pfam" id="PF00560">
    <property type="entry name" value="LRR_1"/>
    <property type="match status" value="2"/>
</dbReference>
<evidence type="ECO:0000256" key="2">
    <source>
        <dbReference type="ARBA" id="ARBA00009592"/>
    </source>
</evidence>
<proteinExistence type="inferred from homology"/>
<dbReference type="GO" id="GO:0005886">
    <property type="term" value="C:plasma membrane"/>
    <property type="evidence" value="ECO:0007669"/>
    <property type="project" value="UniProtKB-SubCell"/>
</dbReference>
<reference evidence="12" key="1">
    <citation type="journal article" date="1997" name="Nucleic Acids Res.">
        <title>tRNAscan-SE: a program for improved detection of transfer RNA genes in genomic sequence.</title>
        <authorList>
            <person name="Lowe T.M."/>
            <person name="Eddy S.R."/>
        </authorList>
    </citation>
    <scope>NUCLEOTIDE SEQUENCE [LARGE SCALE GENOMIC DNA]</scope>
    <source>
        <strain evidence="12">r\B97-61/B2</strain>
    </source>
</reference>
<protein>
    <submittedName>
        <fullName evidence="13">Receptor-like protein 12</fullName>
    </submittedName>
</protein>
<dbReference type="SUPFAM" id="SSF52047">
    <property type="entry name" value="RNI-like"/>
    <property type="match status" value="1"/>
</dbReference>
<keyword evidence="10" id="KW-0325">Glycoprotein</keyword>
<evidence type="ECO:0000256" key="9">
    <source>
        <dbReference type="ARBA" id="ARBA00023170"/>
    </source>
</evidence>
<dbReference type="KEGG" id="tcc:18594306"/>
<comment type="similarity">
    <text evidence="2">Belongs to the RLP family.</text>
</comment>